<protein>
    <submittedName>
        <fullName evidence="3">LysM domain-containing protein</fullName>
    </submittedName>
</protein>
<gene>
    <name evidence="3" type="ORF">SAMN02745973_01763</name>
</gene>
<feature type="compositionally biased region" description="Basic and acidic residues" evidence="1">
    <location>
        <begin position="166"/>
        <end position="176"/>
    </location>
</feature>
<evidence type="ECO:0000259" key="2">
    <source>
        <dbReference type="PROSITE" id="PS51782"/>
    </source>
</evidence>
<dbReference type="SUPFAM" id="SSF47090">
    <property type="entry name" value="PGBD-like"/>
    <property type="match status" value="1"/>
</dbReference>
<dbReference type="InterPro" id="IPR018392">
    <property type="entry name" value="LysM"/>
</dbReference>
<dbReference type="EMBL" id="FUWV01000012">
    <property type="protein sequence ID" value="SJZ81348.1"/>
    <property type="molecule type" value="Genomic_DNA"/>
</dbReference>
<dbReference type="InterPro" id="IPR036365">
    <property type="entry name" value="PGBD-like_sf"/>
</dbReference>
<feature type="region of interest" description="Disordered" evidence="1">
    <location>
        <begin position="153"/>
        <end position="176"/>
    </location>
</feature>
<dbReference type="PANTHER" id="PTHR33734:SF22">
    <property type="entry name" value="MEMBRANE-BOUND LYTIC MUREIN TRANSGLYCOSYLASE D"/>
    <property type="match status" value="1"/>
</dbReference>
<dbReference type="Pfam" id="PF01476">
    <property type="entry name" value="LysM"/>
    <property type="match status" value="1"/>
</dbReference>
<feature type="compositionally biased region" description="Basic and acidic residues" evidence="1">
    <location>
        <begin position="61"/>
        <end position="79"/>
    </location>
</feature>
<evidence type="ECO:0000313" key="3">
    <source>
        <dbReference type="EMBL" id="SJZ81348.1"/>
    </source>
</evidence>
<dbReference type="GO" id="GO:0008932">
    <property type="term" value="F:lytic endotransglycosylase activity"/>
    <property type="evidence" value="ECO:0007669"/>
    <property type="project" value="TreeGrafter"/>
</dbReference>
<dbReference type="OrthoDB" id="529831at2"/>
<dbReference type="AlphaFoldDB" id="A0A1T4NRN4"/>
<dbReference type="PROSITE" id="PS51782">
    <property type="entry name" value="LYSM"/>
    <property type="match status" value="1"/>
</dbReference>
<dbReference type="SUPFAM" id="SSF54106">
    <property type="entry name" value="LysM domain"/>
    <property type="match status" value="1"/>
</dbReference>
<feature type="region of interest" description="Disordered" evidence="1">
    <location>
        <begin position="57"/>
        <end position="90"/>
    </location>
</feature>
<sequence>MDKKLLKQIGLYFITFVLFLGLSSTFTAKEFIGQPDKIKLDGPNMIEMQVALNNTHISLSPKEKDTTKKSHIKQQDQSKENSSQKNNEEVVYKKGDKGKEIMEYQEVLIQLGYLNGNPDGSFGDMMEWAISEFQKDEDLEQTGILNQETQKALKKVKNPEQNEIDQQEKKEKETSKKDAIIEHIVKPGETFSHISAQYGVPIKDILEANSLSETSLIKDGQKLIIPQN</sequence>
<evidence type="ECO:0000313" key="4">
    <source>
        <dbReference type="Proteomes" id="UP000196365"/>
    </source>
</evidence>
<dbReference type="Pfam" id="PF01471">
    <property type="entry name" value="PG_binding_1"/>
    <property type="match status" value="1"/>
</dbReference>
<dbReference type="PANTHER" id="PTHR33734">
    <property type="entry name" value="LYSM DOMAIN-CONTAINING GPI-ANCHORED PROTEIN 2"/>
    <property type="match status" value="1"/>
</dbReference>
<keyword evidence="4" id="KW-1185">Reference proteome</keyword>
<dbReference type="InterPro" id="IPR036779">
    <property type="entry name" value="LysM_dom_sf"/>
</dbReference>
<dbReference type="Proteomes" id="UP000196365">
    <property type="component" value="Unassembled WGS sequence"/>
</dbReference>
<dbReference type="CDD" id="cd00118">
    <property type="entry name" value="LysM"/>
    <property type="match status" value="1"/>
</dbReference>
<evidence type="ECO:0000256" key="1">
    <source>
        <dbReference type="SAM" id="MobiDB-lite"/>
    </source>
</evidence>
<name>A0A1T4NRN4_9FIRM</name>
<organism evidence="3 4">
    <name type="scientific">Garciella nitratireducens DSM 15102</name>
    <dbReference type="NCBI Taxonomy" id="1121911"/>
    <lineage>
        <taxon>Bacteria</taxon>
        <taxon>Bacillati</taxon>
        <taxon>Bacillota</taxon>
        <taxon>Clostridia</taxon>
        <taxon>Eubacteriales</taxon>
        <taxon>Eubacteriaceae</taxon>
        <taxon>Garciella</taxon>
    </lineage>
</organism>
<feature type="domain" description="LysM" evidence="2">
    <location>
        <begin position="181"/>
        <end position="225"/>
    </location>
</feature>
<dbReference type="Gene3D" id="1.10.101.10">
    <property type="entry name" value="PGBD-like superfamily/PGBD"/>
    <property type="match status" value="1"/>
</dbReference>
<dbReference type="SMART" id="SM00257">
    <property type="entry name" value="LysM"/>
    <property type="match status" value="1"/>
</dbReference>
<proteinExistence type="predicted"/>
<dbReference type="InterPro" id="IPR036366">
    <property type="entry name" value="PGBDSf"/>
</dbReference>
<reference evidence="3 4" key="1">
    <citation type="submission" date="2017-02" db="EMBL/GenBank/DDBJ databases">
        <authorList>
            <person name="Peterson S.W."/>
        </authorList>
    </citation>
    <scope>NUCLEOTIDE SEQUENCE [LARGE SCALE GENOMIC DNA]</scope>
    <source>
        <strain evidence="3 4">DSM 15102</strain>
    </source>
</reference>
<dbReference type="RefSeq" id="WP_087679144.1">
    <property type="nucleotide sequence ID" value="NZ_FUWV01000012.1"/>
</dbReference>
<accession>A0A1T4NRN4</accession>
<dbReference type="InterPro" id="IPR002477">
    <property type="entry name" value="Peptidoglycan-bd-like"/>
</dbReference>
<dbReference type="Gene3D" id="3.10.350.10">
    <property type="entry name" value="LysM domain"/>
    <property type="match status" value="1"/>
</dbReference>